<dbReference type="GO" id="GO:0051377">
    <property type="term" value="F:mannose-ethanolamine phosphotransferase activity"/>
    <property type="evidence" value="ECO:0007669"/>
    <property type="project" value="UniProtKB-UniRule"/>
</dbReference>
<dbReference type="Pfam" id="PF01663">
    <property type="entry name" value="Phosphodiest"/>
    <property type="match status" value="2"/>
</dbReference>
<dbReference type="AlphaFoldDB" id="A0AAW2HRD3"/>
<evidence type="ECO:0000259" key="13">
    <source>
        <dbReference type="Pfam" id="PF04987"/>
    </source>
</evidence>
<feature type="transmembrane region" description="Helical" evidence="12">
    <location>
        <begin position="470"/>
        <end position="497"/>
    </location>
</feature>
<reference evidence="14" key="1">
    <citation type="journal article" date="2024" name="Gigascience">
        <title>Chromosome-level genome of the poultry shaft louse Menopon gallinae provides insight into the host-switching and adaptive evolution of parasitic lice.</title>
        <authorList>
            <person name="Xu Y."/>
            <person name="Ma L."/>
            <person name="Liu S."/>
            <person name="Liang Y."/>
            <person name="Liu Q."/>
            <person name="He Z."/>
            <person name="Tian L."/>
            <person name="Duan Y."/>
            <person name="Cai W."/>
            <person name="Li H."/>
            <person name="Song F."/>
        </authorList>
    </citation>
    <scope>NUCLEOTIDE SEQUENCE</scope>
    <source>
        <strain evidence="14">Cailab_2023a</strain>
    </source>
</reference>
<comment type="subcellular location">
    <subcellularLocation>
        <location evidence="1 12">Endoplasmic reticulum membrane</location>
        <topology evidence="1 12">Multi-pass membrane protein</topology>
    </subcellularLocation>
</comment>
<protein>
    <recommendedName>
        <fullName evidence="4 12">GPI ethanolamine phosphate transferase 1</fullName>
        <ecNumber evidence="12">2.-.-.-</ecNumber>
    </recommendedName>
</protein>
<comment type="pathway">
    <text evidence="2 12">Glycolipid biosynthesis; glycosylphosphatidylinositol-anchor biosynthesis.</text>
</comment>
<dbReference type="GO" id="GO:0005789">
    <property type="term" value="C:endoplasmic reticulum membrane"/>
    <property type="evidence" value="ECO:0007669"/>
    <property type="project" value="UniProtKB-SubCell"/>
</dbReference>
<evidence type="ECO:0000256" key="4">
    <source>
        <dbReference type="ARBA" id="ARBA00020831"/>
    </source>
</evidence>
<keyword evidence="10 12" id="KW-0472">Membrane</keyword>
<keyword evidence="8 12" id="KW-0256">Endoplasmic reticulum</keyword>
<evidence type="ECO:0000256" key="9">
    <source>
        <dbReference type="ARBA" id="ARBA00022989"/>
    </source>
</evidence>
<keyword evidence="5 12" id="KW-0337">GPI-anchor biosynthesis</keyword>
<evidence type="ECO:0000256" key="10">
    <source>
        <dbReference type="ARBA" id="ARBA00023136"/>
    </source>
</evidence>
<feature type="domain" description="GPI ethanolamine phosphate transferase 1 C-terminal" evidence="13">
    <location>
        <begin position="407"/>
        <end position="616"/>
    </location>
</feature>
<evidence type="ECO:0000256" key="11">
    <source>
        <dbReference type="ARBA" id="ARBA00023180"/>
    </source>
</evidence>
<dbReference type="GO" id="GO:0006506">
    <property type="term" value="P:GPI anchor biosynthetic process"/>
    <property type="evidence" value="ECO:0007669"/>
    <property type="project" value="UniProtKB-KW"/>
</dbReference>
<comment type="caution">
    <text evidence="14">The sequence shown here is derived from an EMBL/GenBank/DDBJ whole genome shotgun (WGS) entry which is preliminary data.</text>
</comment>
<feature type="transmembrane region" description="Helical" evidence="12">
    <location>
        <begin position="557"/>
        <end position="580"/>
    </location>
</feature>
<dbReference type="PANTHER" id="PTHR12250">
    <property type="entry name" value="PHOSPHATIDYLINOSITOL GLYCAN, CLASS N"/>
    <property type="match status" value="1"/>
</dbReference>
<evidence type="ECO:0000313" key="14">
    <source>
        <dbReference type="EMBL" id="KAL0272555.1"/>
    </source>
</evidence>
<dbReference type="SUPFAM" id="SSF53649">
    <property type="entry name" value="Alkaline phosphatase-like"/>
    <property type="match status" value="1"/>
</dbReference>
<dbReference type="Gene3D" id="3.40.720.10">
    <property type="entry name" value="Alkaline Phosphatase, subunit A"/>
    <property type="match status" value="2"/>
</dbReference>
<keyword evidence="11" id="KW-0325">Glycoprotein</keyword>
<evidence type="ECO:0000256" key="8">
    <source>
        <dbReference type="ARBA" id="ARBA00022824"/>
    </source>
</evidence>
<keyword evidence="9 12" id="KW-1133">Transmembrane helix</keyword>
<organism evidence="14">
    <name type="scientific">Menopon gallinae</name>
    <name type="common">poultry shaft louse</name>
    <dbReference type="NCBI Taxonomy" id="328185"/>
    <lineage>
        <taxon>Eukaryota</taxon>
        <taxon>Metazoa</taxon>
        <taxon>Ecdysozoa</taxon>
        <taxon>Arthropoda</taxon>
        <taxon>Hexapoda</taxon>
        <taxon>Insecta</taxon>
        <taxon>Pterygota</taxon>
        <taxon>Neoptera</taxon>
        <taxon>Paraneoptera</taxon>
        <taxon>Psocodea</taxon>
        <taxon>Troctomorpha</taxon>
        <taxon>Phthiraptera</taxon>
        <taxon>Amblycera</taxon>
        <taxon>Menoponidae</taxon>
        <taxon>Menopon</taxon>
    </lineage>
</organism>
<feature type="transmembrane region" description="Helical" evidence="12">
    <location>
        <begin position="406"/>
        <end position="422"/>
    </location>
</feature>
<evidence type="ECO:0000256" key="5">
    <source>
        <dbReference type="ARBA" id="ARBA00022502"/>
    </source>
</evidence>
<evidence type="ECO:0000256" key="7">
    <source>
        <dbReference type="ARBA" id="ARBA00022692"/>
    </source>
</evidence>
<feature type="transmembrane region" description="Helical" evidence="12">
    <location>
        <begin position="6"/>
        <end position="26"/>
    </location>
</feature>
<dbReference type="Pfam" id="PF04987">
    <property type="entry name" value="PigN"/>
    <property type="match status" value="1"/>
</dbReference>
<dbReference type="InterPro" id="IPR017852">
    <property type="entry name" value="GPI_EtnP_transferase_1_C"/>
</dbReference>
<comment type="similarity">
    <text evidence="3 12">Belongs to the PIGG/PIGN/PIGO family. PIGN subfamily.</text>
</comment>
<dbReference type="EMBL" id="JARGDH010000003">
    <property type="protein sequence ID" value="KAL0272555.1"/>
    <property type="molecule type" value="Genomic_DNA"/>
</dbReference>
<sequence>MATFHLLSFGVLVHIIFLFAVFDIYFKSTVIVGIAPINNTIPPVGKRVVVISADGLRADSLFDKETARIKNLTEYVRGIMEEKGTWGLSESHVPTESRPGHVAMLAGFYEDPSAVTKGDVMEYDNWVFREFKSFLESSADNVKPLLQKSGVLIFLHLLGQDTAGHTHKPHTEKYIENTKNVDRIVREVEKLVNDYYEDDLTSFIFTSDHGMTDWGSHGAGHPNETDTPIVAWGAGISKQATPVNINQADITPLLAVLLGSPIPVNSVGTLPIKFLDIPDNYKAEAMLLNAKQIIAQFKTNLERIKAQIVPLFHSPFEKLTDEELELMTAAVSNQIKNKNYVDAIKKSRVLIELGLEGLEYYQNYYQRLLLISVSSSYVLWTFYLALELYDKPRVVPVGGSWVTKENIALFSVRCLAVAAAAWNNAVVHSNFGEEGELPKFNQFLSWGLLSFSLLLLVIGEPYIIERLDHVFTSFLVPFLLLSISHEGLFIMFLFIHLRSWVFVEYQNSWGGHFEDFRRAYLFLLYVWVSFFGLGNIASLNSFDPAWVRCFLTVFHPFLMSSLILFKTIIPFLIVSCSMRTLTVMLKLRPDQLFIIVLIYCNLMGLNFLYFIKNKGSWLDIGASISHYVIQQVSIVFLLVLYGVAKFLLSFSYSILPEQGKLRRNVKSDSNETRLSLPRYYSSYKFHRS</sequence>
<keyword evidence="6 12" id="KW-0808">Transferase</keyword>
<feature type="transmembrane region" description="Helical" evidence="12">
    <location>
        <begin position="368"/>
        <end position="386"/>
    </location>
</feature>
<gene>
    <name evidence="14" type="ORF">PYX00_005483</name>
</gene>
<proteinExistence type="inferred from homology"/>
<feature type="transmembrane region" description="Helical" evidence="12">
    <location>
        <begin position="443"/>
        <end position="464"/>
    </location>
</feature>
<evidence type="ECO:0000256" key="6">
    <source>
        <dbReference type="ARBA" id="ARBA00022679"/>
    </source>
</evidence>
<evidence type="ECO:0000256" key="2">
    <source>
        <dbReference type="ARBA" id="ARBA00004687"/>
    </source>
</evidence>
<evidence type="ECO:0000256" key="3">
    <source>
        <dbReference type="ARBA" id="ARBA00008400"/>
    </source>
</evidence>
<evidence type="ECO:0000256" key="1">
    <source>
        <dbReference type="ARBA" id="ARBA00004477"/>
    </source>
</evidence>
<feature type="transmembrane region" description="Helical" evidence="12">
    <location>
        <begin position="592"/>
        <end position="611"/>
    </location>
</feature>
<comment type="function">
    <text evidence="12">Ethanolamine phosphate transferase involved in glycosylphosphatidylinositol-anchor biosynthesis. Transfers ethanolamine phosphate to the first alpha-1,4-linked mannose of the glycosylphosphatidylinositol precursor of GPI-anchor.</text>
</comment>
<dbReference type="EC" id="2.-.-.-" evidence="12"/>
<dbReference type="InterPro" id="IPR002591">
    <property type="entry name" value="Phosphodiest/P_Trfase"/>
</dbReference>
<name>A0AAW2HRD3_9NEOP</name>
<dbReference type="PANTHER" id="PTHR12250:SF0">
    <property type="entry name" value="GPI ETHANOLAMINE PHOSPHATE TRANSFERASE 1"/>
    <property type="match status" value="1"/>
</dbReference>
<keyword evidence="7 12" id="KW-0812">Transmembrane</keyword>
<dbReference type="CDD" id="cd16020">
    <property type="entry name" value="GPI_EPT_1"/>
    <property type="match status" value="1"/>
</dbReference>
<accession>A0AAW2HRD3</accession>
<feature type="transmembrane region" description="Helical" evidence="12">
    <location>
        <begin position="631"/>
        <end position="655"/>
    </location>
</feature>
<feature type="transmembrane region" description="Helical" evidence="12">
    <location>
        <begin position="518"/>
        <end position="537"/>
    </location>
</feature>
<dbReference type="InterPro" id="IPR017850">
    <property type="entry name" value="Alkaline_phosphatase_core_sf"/>
</dbReference>
<dbReference type="InterPro" id="IPR007070">
    <property type="entry name" value="GPI_EtnP_transferase_1"/>
</dbReference>
<evidence type="ECO:0000256" key="12">
    <source>
        <dbReference type="RuleBase" id="RU367138"/>
    </source>
</evidence>
<dbReference type="InterPro" id="IPR037671">
    <property type="entry name" value="PIGN_N"/>
</dbReference>
<comment type="caution">
    <text evidence="12">Lacks conserved residue(s) required for the propagation of feature annotation.</text>
</comment>